<evidence type="ECO:0000259" key="6">
    <source>
        <dbReference type="Pfam" id="PF01694"/>
    </source>
</evidence>
<dbReference type="PROSITE" id="PS51257">
    <property type="entry name" value="PROKAR_LIPOPROTEIN"/>
    <property type="match status" value="1"/>
</dbReference>
<feature type="domain" description="Peptidase S54 rhomboid" evidence="6">
    <location>
        <begin position="86"/>
        <end position="235"/>
    </location>
</feature>
<evidence type="ECO:0000256" key="5">
    <source>
        <dbReference type="SAM" id="Phobius"/>
    </source>
</evidence>
<reference evidence="7" key="1">
    <citation type="journal article" date="2020" name="mSystems">
        <title>Genome- and Community-Level Interaction Insights into Carbon Utilization and Element Cycling Functions of Hydrothermarchaeota in Hydrothermal Sediment.</title>
        <authorList>
            <person name="Zhou Z."/>
            <person name="Liu Y."/>
            <person name="Xu W."/>
            <person name="Pan J."/>
            <person name="Luo Z.H."/>
            <person name="Li M."/>
        </authorList>
    </citation>
    <scope>NUCLEOTIDE SEQUENCE [LARGE SCALE GENOMIC DNA]</scope>
    <source>
        <strain evidence="7">SpSt-339</strain>
    </source>
</reference>
<feature type="transmembrane region" description="Helical" evidence="5">
    <location>
        <begin position="180"/>
        <end position="204"/>
    </location>
</feature>
<dbReference type="InterPro" id="IPR022764">
    <property type="entry name" value="Peptidase_S54_rhomboid_dom"/>
</dbReference>
<comment type="caution">
    <text evidence="7">The sequence shown here is derived from an EMBL/GenBank/DDBJ whole genome shotgun (WGS) entry which is preliminary data.</text>
</comment>
<feature type="transmembrane region" description="Helical" evidence="5">
    <location>
        <begin position="123"/>
        <end position="143"/>
    </location>
</feature>
<keyword evidence="2 5" id="KW-0812">Transmembrane</keyword>
<evidence type="ECO:0000256" key="3">
    <source>
        <dbReference type="ARBA" id="ARBA00022989"/>
    </source>
</evidence>
<protein>
    <submittedName>
        <fullName evidence="7">Rhomboid family intramembrane serine protease</fullName>
    </submittedName>
</protein>
<dbReference type="PANTHER" id="PTHR43731">
    <property type="entry name" value="RHOMBOID PROTEASE"/>
    <property type="match status" value="1"/>
</dbReference>
<dbReference type="GO" id="GO:0006508">
    <property type="term" value="P:proteolysis"/>
    <property type="evidence" value="ECO:0007669"/>
    <property type="project" value="UniProtKB-KW"/>
</dbReference>
<comment type="subcellular location">
    <subcellularLocation>
        <location evidence="1">Membrane</location>
        <topology evidence="1">Multi-pass membrane protein</topology>
    </subcellularLocation>
</comment>
<dbReference type="Gene3D" id="1.20.1540.10">
    <property type="entry name" value="Rhomboid-like"/>
    <property type="match status" value="1"/>
</dbReference>
<sequence length="262" mass="28273">MFPLRDDIPTRTVPWVNYSIIAACVVVFSMQAASPDGGERSAFEYGMVPARVTGLPPTPPPEPPSGHPELRFPAFDEVPPPAISPWLTLFTCMFLHGGLMHIVGNMWFLYIFGDNVEDRYGHVGYALMYLGCGLAAGVLHIVSSPASPIPTVGASGAIAGVMGAYFVMFRHARVLTLIPLGIFTQLVAVPAPFFLGIWFLFQLLSAAASSGVGGGVAWWAHVGGFAAGVGVTWLLGLVGRVPRGYVREYPLPAWQRRKLPWH</sequence>
<feature type="transmembrane region" description="Helical" evidence="5">
    <location>
        <begin position="216"/>
        <end position="238"/>
    </location>
</feature>
<keyword evidence="7" id="KW-0378">Hydrolase</keyword>
<organism evidence="7">
    <name type="scientific">Schlesneria paludicola</name>
    <dbReference type="NCBI Taxonomy" id="360056"/>
    <lineage>
        <taxon>Bacteria</taxon>
        <taxon>Pseudomonadati</taxon>
        <taxon>Planctomycetota</taxon>
        <taxon>Planctomycetia</taxon>
        <taxon>Planctomycetales</taxon>
        <taxon>Planctomycetaceae</taxon>
        <taxon>Schlesneria</taxon>
    </lineage>
</organism>
<feature type="transmembrane region" description="Helical" evidence="5">
    <location>
        <begin position="12"/>
        <end position="33"/>
    </location>
</feature>
<dbReference type="PANTHER" id="PTHR43731:SF26">
    <property type="entry name" value="RHOMBOID-LIKE PROTEIN 10, CHLOROPLASTIC"/>
    <property type="match status" value="1"/>
</dbReference>
<keyword evidence="3 5" id="KW-1133">Transmembrane helix</keyword>
<dbReference type="Pfam" id="PF01694">
    <property type="entry name" value="Rhomboid"/>
    <property type="match status" value="1"/>
</dbReference>
<evidence type="ECO:0000256" key="4">
    <source>
        <dbReference type="ARBA" id="ARBA00023136"/>
    </source>
</evidence>
<dbReference type="SUPFAM" id="SSF144091">
    <property type="entry name" value="Rhomboid-like"/>
    <property type="match status" value="1"/>
</dbReference>
<dbReference type="GO" id="GO:0016020">
    <property type="term" value="C:membrane"/>
    <property type="evidence" value="ECO:0007669"/>
    <property type="project" value="UniProtKB-SubCell"/>
</dbReference>
<dbReference type="EMBL" id="DSOK01000234">
    <property type="protein sequence ID" value="HEN15404.1"/>
    <property type="molecule type" value="Genomic_DNA"/>
</dbReference>
<evidence type="ECO:0000256" key="1">
    <source>
        <dbReference type="ARBA" id="ARBA00004141"/>
    </source>
</evidence>
<gene>
    <name evidence="7" type="ORF">ENQ76_08055</name>
</gene>
<feature type="transmembrane region" description="Helical" evidence="5">
    <location>
        <begin position="86"/>
        <end position="111"/>
    </location>
</feature>
<keyword evidence="4 5" id="KW-0472">Membrane</keyword>
<keyword evidence="7" id="KW-0645">Protease</keyword>
<dbReference type="InterPro" id="IPR035952">
    <property type="entry name" value="Rhomboid-like_sf"/>
</dbReference>
<dbReference type="GO" id="GO:0004252">
    <property type="term" value="F:serine-type endopeptidase activity"/>
    <property type="evidence" value="ECO:0007669"/>
    <property type="project" value="InterPro"/>
</dbReference>
<accession>A0A7C2JY23</accession>
<name>A0A7C2JY23_9PLAN</name>
<evidence type="ECO:0000256" key="2">
    <source>
        <dbReference type="ARBA" id="ARBA00022692"/>
    </source>
</evidence>
<dbReference type="AlphaFoldDB" id="A0A7C2JY23"/>
<dbReference type="InterPro" id="IPR050925">
    <property type="entry name" value="Rhomboid_protease_S54"/>
</dbReference>
<feature type="transmembrane region" description="Helical" evidence="5">
    <location>
        <begin position="149"/>
        <end position="168"/>
    </location>
</feature>
<proteinExistence type="predicted"/>
<evidence type="ECO:0000313" key="7">
    <source>
        <dbReference type="EMBL" id="HEN15404.1"/>
    </source>
</evidence>